<name>A0A7S4C142_CHRCT</name>
<evidence type="ECO:0000256" key="1">
    <source>
        <dbReference type="ARBA" id="ARBA00006612"/>
    </source>
</evidence>
<organism evidence="5">
    <name type="scientific">Chrysotila carterae</name>
    <name type="common">Marine alga</name>
    <name type="synonym">Syracosphaera carterae</name>
    <dbReference type="NCBI Taxonomy" id="13221"/>
    <lineage>
        <taxon>Eukaryota</taxon>
        <taxon>Haptista</taxon>
        <taxon>Haptophyta</taxon>
        <taxon>Prymnesiophyceae</taxon>
        <taxon>Isochrysidales</taxon>
        <taxon>Isochrysidaceae</taxon>
        <taxon>Chrysotila</taxon>
    </lineage>
</organism>
<dbReference type="SUPFAM" id="SSF47113">
    <property type="entry name" value="Histone-fold"/>
    <property type="match status" value="1"/>
</dbReference>
<dbReference type="GO" id="GO:0003682">
    <property type="term" value="F:chromatin binding"/>
    <property type="evidence" value="ECO:0007669"/>
    <property type="project" value="TreeGrafter"/>
</dbReference>
<keyword evidence="3" id="KW-0238">DNA-binding</keyword>
<protein>
    <recommendedName>
        <fullName evidence="6">Centromere protein S</fullName>
    </recommendedName>
</protein>
<dbReference type="GO" id="GO:0000712">
    <property type="term" value="P:resolution of meiotic recombination intermediates"/>
    <property type="evidence" value="ECO:0007669"/>
    <property type="project" value="TreeGrafter"/>
</dbReference>
<evidence type="ECO:0000256" key="4">
    <source>
        <dbReference type="ARBA" id="ARBA00023204"/>
    </source>
</evidence>
<dbReference type="GO" id="GO:0071821">
    <property type="term" value="C:FANCM-MHF complex"/>
    <property type="evidence" value="ECO:0007669"/>
    <property type="project" value="InterPro"/>
</dbReference>
<dbReference type="GO" id="GO:0031297">
    <property type="term" value="P:replication fork processing"/>
    <property type="evidence" value="ECO:0007669"/>
    <property type="project" value="TreeGrafter"/>
</dbReference>
<dbReference type="GO" id="GO:0046982">
    <property type="term" value="F:protein heterodimerization activity"/>
    <property type="evidence" value="ECO:0007669"/>
    <property type="project" value="InterPro"/>
</dbReference>
<evidence type="ECO:0008006" key="6">
    <source>
        <dbReference type="Google" id="ProtNLM"/>
    </source>
</evidence>
<dbReference type="EMBL" id="HBIZ01056527">
    <property type="protein sequence ID" value="CAE0783185.1"/>
    <property type="molecule type" value="Transcribed_RNA"/>
</dbReference>
<evidence type="ECO:0000256" key="2">
    <source>
        <dbReference type="ARBA" id="ARBA00022763"/>
    </source>
</evidence>
<evidence type="ECO:0000256" key="3">
    <source>
        <dbReference type="ARBA" id="ARBA00023125"/>
    </source>
</evidence>
<comment type="similarity">
    <text evidence="1">Belongs to the TAF9 family. CENP-S/MHF1 subfamily.</text>
</comment>
<sequence length="117" mass="12848">MSDDDFAPELDRASKCKAQFTQAVLAVVEEESPSLAVSCVSKEAAHQIAELAWDWTVTSLAPDLERFVQHRGRGLVGTEDVALAARRNPLTKRLIEAEARRIKRAKADSKAEGRCQG</sequence>
<dbReference type="Gene3D" id="1.10.20.10">
    <property type="entry name" value="Histone, subunit A"/>
    <property type="match status" value="1"/>
</dbReference>
<dbReference type="InterPro" id="IPR009072">
    <property type="entry name" value="Histone-fold"/>
</dbReference>
<accession>A0A7S4C142</accession>
<keyword evidence="4" id="KW-0234">DNA repair</keyword>
<gene>
    <name evidence="5" type="ORF">PCAR00345_LOCUS35888</name>
</gene>
<dbReference type="PANTHER" id="PTHR22980">
    <property type="entry name" value="CORTISTATIN"/>
    <property type="match status" value="1"/>
</dbReference>
<keyword evidence="2" id="KW-0227">DNA damage</keyword>
<dbReference type="InterPro" id="IPR029003">
    <property type="entry name" value="CENP-S/Mhf1"/>
</dbReference>
<dbReference type="GO" id="GO:0003677">
    <property type="term" value="F:DNA binding"/>
    <property type="evidence" value="ECO:0007669"/>
    <property type="project" value="UniProtKB-KW"/>
</dbReference>
<reference evidence="5" key="1">
    <citation type="submission" date="2021-01" db="EMBL/GenBank/DDBJ databases">
        <authorList>
            <person name="Corre E."/>
            <person name="Pelletier E."/>
            <person name="Niang G."/>
            <person name="Scheremetjew M."/>
            <person name="Finn R."/>
            <person name="Kale V."/>
            <person name="Holt S."/>
            <person name="Cochrane G."/>
            <person name="Meng A."/>
            <person name="Brown T."/>
            <person name="Cohen L."/>
        </authorList>
    </citation>
    <scope>NUCLEOTIDE SEQUENCE</scope>
    <source>
        <strain evidence="5">CCMP645</strain>
    </source>
</reference>
<evidence type="ECO:0000313" key="5">
    <source>
        <dbReference type="EMBL" id="CAE0783185.1"/>
    </source>
</evidence>
<dbReference type="PANTHER" id="PTHR22980:SF0">
    <property type="entry name" value="CENTROMERE PROTEIN S"/>
    <property type="match status" value="1"/>
</dbReference>
<dbReference type="AlphaFoldDB" id="A0A7S4C142"/>
<proteinExistence type="inferred from homology"/>
<dbReference type="Pfam" id="PF15630">
    <property type="entry name" value="CENP-S"/>
    <property type="match status" value="1"/>
</dbReference>
<dbReference type="GO" id="GO:0006281">
    <property type="term" value="P:DNA repair"/>
    <property type="evidence" value="ECO:0007669"/>
    <property type="project" value="UniProtKB-KW"/>
</dbReference>